<evidence type="ECO:0000256" key="1">
    <source>
        <dbReference type="SAM" id="Coils"/>
    </source>
</evidence>
<dbReference type="InterPro" id="IPR002181">
    <property type="entry name" value="Fibrinogen_a/b/g_C_dom"/>
</dbReference>
<gene>
    <name evidence="5" type="primary">LOC117563257</name>
</gene>
<dbReference type="SUPFAM" id="SSF56496">
    <property type="entry name" value="Fibrinogen C-terminal domain-like"/>
    <property type="match status" value="1"/>
</dbReference>
<dbReference type="RefSeq" id="XP_051858411.1">
    <property type="nucleotide sequence ID" value="XM_052002451.1"/>
</dbReference>
<evidence type="ECO:0000313" key="4">
    <source>
        <dbReference type="Proteomes" id="UP000515160"/>
    </source>
</evidence>
<name>A0A9C6SYX6_DROAB</name>
<sequence>MNIIQVNIFLILLIAYQVNSSCLMASKELGDQCSLYCYQVVKPLLQYVNTTTTMTQEQNELQQTIKVQAEKIKNLNELMKSKDMQLMQLNKSIQLSESHAKMQSELKSRIDKSCQRRNRNQQNLYENLSKSFKTLNQNQQKLIDQFQMQLSNLKSEIQSKDNKITKSENLKTNVSSCLRKMTGIHVITLPDAQPFIVSCESNWIEAGTGWTVIQRRKDGSVDFNRTWAEYKEGFGDLGGEFFLGLEKLHLLTQSQPHELYILLGDFEHKTRYARYNNFVIGNETEFYKLEELGIYSGNAGESLSAHKNKKFSTVNKFHHSGSNPCAKNYNSGWWFFNKGCYASNLNGKYAFADVDKDAPGVSWRAWKSQPLKYAQMMIRPITK</sequence>
<feature type="signal peptide" evidence="2">
    <location>
        <begin position="1"/>
        <end position="20"/>
    </location>
</feature>
<dbReference type="AlphaFoldDB" id="A0A9C6SYX6"/>
<dbReference type="Gene3D" id="3.90.215.10">
    <property type="entry name" value="Gamma Fibrinogen, chain A, domain 1"/>
    <property type="match status" value="1"/>
</dbReference>
<evidence type="ECO:0000256" key="2">
    <source>
        <dbReference type="SAM" id="SignalP"/>
    </source>
</evidence>
<feature type="coiled-coil region" evidence="1">
    <location>
        <begin position="58"/>
        <end position="92"/>
    </location>
</feature>
<dbReference type="Pfam" id="PF00147">
    <property type="entry name" value="Fibrinogen_C"/>
    <property type="match status" value="1"/>
</dbReference>
<keyword evidence="2" id="KW-0732">Signal</keyword>
<dbReference type="Proteomes" id="UP000515160">
    <property type="component" value="Chromosome 2L"/>
</dbReference>
<dbReference type="GeneID" id="117563257"/>
<dbReference type="InterPro" id="IPR014716">
    <property type="entry name" value="Fibrinogen_a/b/g_C_1"/>
</dbReference>
<feature type="domain" description="Fibrinogen C-terminal" evidence="3">
    <location>
        <begin position="168"/>
        <end position="382"/>
    </location>
</feature>
<protein>
    <submittedName>
        <fullName evidence="5">Ficolin-1-like isoform X1</fullName>
    </submittedName>
</protein>
<dbReference type="GO" id="GO:0005615">
    <property type="term" value="C:extracellular space"/>
    <property type="evidence" value="ECO:0007669"/>
    <property type="project" value="TreeGrafter"/>
</dbReference>
<dbReference type="PANTHER" id="PTHR19143">
    <property type="entry name" value="FIBRINOGEN/TENASCIN/ANGIOPOEITIN"/>
    <property type="match status" value="1"/>
</dbReference>
<reference evidence="5" key="1">
    <citation type="submission" date="2025-08" db="UniProtKB">
        <authorList>
            <consortium name="RefSeq"/>
        </authorList>
    </citation>
    <scope>IDENTIFICATION</scope>
    <source>
        <strain evidence="5">15112-1751.03</strain>
        <tissue evidence="5">Whole Adult</tissue>
    </source>
</reference>
<accession>A0A9C6SYX6</accession>
<dbReference type="SMART" id="SM00186">
    <property type="entry name" value="FBG"/>
    <property type="match status" value="1"/>
</dbReference>
<keyword evidence="1" id="KW-0175">Coiled coil</keyword>
<feature type="coiled-coil region" evidence="1">
    <location>
        <begin position="118"/>
        <end position="170"/>
    </location>
</feature>
<proteinExistence type="predicted"/>
<organism evidence="4 5">
    <name type="scientific">Drosophila albomicans</name>
    <name type="common">Fruit fly</name>
    <dbReference type="NCBI Taxonomy" id="7291"/>
    <lineage>
        <taxon>Eukaryota</taxon>
        <taxon>Metazoa</taxon>
        <taxon>Ecdysozoa</taxon>
        <taxon>Arthropoda</taxon>
        <taxon>Hexapoda</taxon>
        <taxon>Insecta</taxon>
        <taxon>Pterygota</taxon>
        <taxon>Neoptera</taxon>
        <taxon>Endopterygota</taxon>
        <taxon>Diptera</taxon>
        <taxon>Brachycera</taxon>
        <taxon>Muscomorpha</taxon>
        <taxon>Ephydroidea</taxon>
        <taxon>Drosophilidae</taxon>
        <taxon>Drosophila</taxon>
    </lineage>
</organism>
<evidence type="ECO:0000259" key="3">
    <source>
        <dbReference type="PROSITE" id="PS51406"/>
    </source>
</evidence>
<feature type="chain" id="PRO_5039322648" evidence="2">
    <location>
        <begin position="21"/>
        <end position="383"/>
    </location>
</feature>
<dbReference type="PROSITE" id="PS51406">
    <property type="entry name" value="FIBRINOGEN_C_2"/>
    <property type="match status" value="1"/>
</dbReference>
<dbReference type="InterPro" id="IPR036056">
    <property type="entry name" value="Fibrinogen-like_C"/>
</dbReference>
<dbReference type="OrthoDB" id="6145874at2759"/>
<keyword evidence="4" id="KW-1185">Reference proteome</keyword>
<dbReference type="InterPro" id="IPR050373">
    <property type="entry name" value="Fibrinogen_C-term_domain"/>
</dbReference>
<evidence type="ECO:0000313" key="5">
    <source>
        <dbReference type="RefSeq" id="XP_051858411.1"/>
    </source>
</evidence>
<dbReference type="CDD" id="cd00087">
    <property type="entry name" value="FReD"/>
    <property type="match status" value="1"/>
</dbReference>
<dbReference type="PANTHER" id="PTHR19143:SF327">
    <property type="entry name" value="FI21813P1-RELATED"/>
    <property type="match status" value="1"/>
</dbReference>